<organism evidence="2">
    <name type="scientific">Streptomyces haneummycinicus</name>
    <dbReference type="NCBI Taxonomy" id="3074435"/>
    <lineage>
        <taxon>Bacteria</taxon>
        <taxon>Bacillati</taxon>
        <taxon>Actinomycetota</taxon>
        <taxon>Actinomycetes</taxon>
        <taxon>Kitasatosporales</taxon>
        <taxon>Streptomycetaceae</taxon>
        <taxon>Streptomyces</taxon>
    </lineage>
</organism>
<sequence length="89" mass="9100">MGVFARIFRRSKATEETRAAEARTDEATAGTGTEDTAGDAEPKESAGAPESTGPAERKAGEVTGTDTVEIPKQQSAEAADSEAGEGART</sequence>
<gene>
    <name evidence="2" type="ORF">SHKM778_22870</name>
</gene>
<dbReference type="AlphaFoldDB" id="A0AAT9HEL3"/>
<accession>A0AAT9HEL3</accession>
<proteinExistence type="predicted"/>
<feature type="compositionally biased region" description="Basic and acidic residues" evidence="1">
    <location>
        <begin position="12"/>
        <end position="26"/>
    </location>
</feature>
<reference evidence="2" key="1">
    <citation type="submission" date="2024-06" db="EMBL/GenBank/DDBJ databases">
        <authorList>
            <consortium name="consrtm"/>
            <person name="Uemura M."/>
            <person name="Terahara T."/>
        </authorList>
    </citation>
    <scope>NUCLEOTIDE SEQUENCE</scope>
    <source>
        <strain evidence="2">KM77-8</strain>
    </source>
</reference>
<dbReference type="EMBL" id="AP035768">
    <property type="protein sequence ID" value="BFO15899.1"/>
    <property type="molecule type" value="Genomic_DNA"/>
</dbReference>
<protein>
    <recommendedName>
        <fullName evidence="3">Gliding motility protein</fullName>
    </recommendedName>
</protein>
<evidence type="ECO:0000256" key="1">
    <source>
        <dbReference type="SAM" id="MobiDB-lite"/>
    </source>
</evidence>
<reference evidence="2" key="2">
    <citation type="submission" date="2024-07" db="EMBL/GenBank/DDBJ databases">
        <title>Streptomyces haneummycinica sp. nov., a new antibiotic-producing actinobacterium isolated from marine sediment.</title>
        <authorList>
            <person name="Uemura M."/>
            <person name="Hamada M."/>
            <person name="Hirano S."/>
            <person name="Kobayashi K."/>
            <person name="Ohshiro T."/>
            <person name="Kobayashi T."/>
            <person name="Terahara T."/>
        </authorList>
    </citation>
    <scope>NUCLEOTIDE SEQUENCE</scope>
    <source>
        <strain evidence="2">KM77-8</strain>
    </source>
</reference>
<feature type="region of interest" description="Disordered" evidence="1">
    <location>
        <begin position="1"/>
        <end position="89"/>
    </location>
</feature>
<name>A0AAT9HEL3_9ACTN</name>
<evidence type="ECO:0000313" key="2">
    <source>
        <dbReference type="EMBL" id="BFO15899.1"/>
    </source>
</evidence>
<evidence type="ECO:0008006" key="3">
    <source>
        <dbReference type="Google" id="ProtNLM"/>
    </source>
</evidence>